<dbReference type="Proteomes" id="UP000616885">
    <property type="component" value="Unassembled WGS sequence"/>
</dbReference>
<organism evidence="1 2">
    <name type="scientific">Bionectria ochroleuca</name>
    <name type="common">Gliocladium roseum</name>
    <dbReference type="NCBI Taxonomy" id="29856"/>
    <lineage>
        <taxon>Eukaryota</taxon>
        <taxon>Fungi</taxon>
        <taxon>Dikarya</taxon>
        <taxon>Ascomycota</taxon>
        <taxon>Pezizomycotina</taxon>
        <taxon>Sordariomycetes</taxon>
        <taxon>Hypocreomycetidae</taxon>
        <taxon>Hypocreales</taxon>
        <taxon>Bionectriaceae</taxon>
        <taxon>Clonostachys</taxon>
    </lineage>
</organism>
<name>A0A8H7NEI2_BIOOC</name>
<sequence>MQISLLRCRNRAPEDFLTSLQPKDSYIMSLLNRPLEVQINMTIIQASSLAHASYAAEAQRLDIEAWSAHRVAQLVSLGVSPIDNIRGHLLASPALSNTVA</sequence>
<evidence type="ECO:0000313" key="1">
    <source>
        <dbReference type="EMBL" id="KAF9754110.1"/>
    </source>
</evidence>
<proteinExistence type="predicted"/>
<reference evidence="1" key="1">
    <citation type="submission" date="2020-10" db="EMBL/GenBank/DDBJ databases">
        <title>High-Quality Genome Resource of Clonostachys rosea strain S41 by Oxford Nanopore Long-Read Sequencing.</title>
        <authorList>
            <person name="Wang H."/>
        </authorList>
    </citation>
    <scope>NUCLEOTIDE SEQUENCE</scope>
    <source>
        <strain evidence="1">S41</strain>
    </source>
</reference>
<evidence type="ECO:0000313" key="2">
    <source>
        <dbReference type="Proteomes" id="UP000616885"/>
    </source>
</evidence>
<gene>
    <name evidence="1" type="ORF">IM811_012868</name>
</gene>
<dbReference type="EMBL" id="JADCTT010000004">
    <property type="protein sequence ID" value="KAF9754110.1"/>
    <property type="molecule type" value="Genomic_DNA"/>
</dbReference>
<dbReference type="AlphaFoldDB" id="A0A8H7NEI2"/>
<protein>
    <submittedName>
        <fullName evidence="1">Uncharacterized protein</fullName>
    </submittedName>
</protein>
<comment type="caution">
    <text evidence="1">The sequence shown here is derived from an EMBL/GenBank/DDBJ whole genome shotgun (WGS) entry which is preliminary data.</text>
</comment>
<accession>A0A8H7NEI2</accession>